<sequence length="495" mass="54200">MNESISTFFLSMIDRVNQPLWDLLVIFLLAVGIFYTISTKAVQVRFFFHSFKIMKNSRNKKDDHGLTPFQAFVTGLASRVGVGNIAGVAIAIAIGGPGAVFWMWVTALLGMSSAFIESTLAQLFKVRDSNTKQFRGGPAYYITQGLKNKTFGIVFALSLIFTYGFVFNSVQINAIVSASSHSWGWDKANIILPLGGIDLVISWVGLALVVLVAIAIFGGIKRIARFAEMFVPLKAGLYLLIALYIILSNYAIIPDIIKLIFTSAFEFKAAAGGFFGSMISITLLQGIKRGLFSNEAGMGSAPNAAAASDVKHPVNQGLVQMLGVFVDTFIVCTSTAMIILVSGVYHDAGFIGVELTQRALESQIGMWGGDLLAILLFLFCYSAVLGNYAYAESNVQFINNNPKLMLIFRICVLVMVYFGAISSVPLVWNMADMFMGIMAVINLTAILLLTPMARTLLKDYTSQLKRGVKEPEFKIDQYPELKKKVSGDIWSDKKN</sequence>
<keyword evidence="6 9" id="KW-0769">Symport</keyword>
<dbReference type="PANTHER" id="PTHR30330:SF1">
    <property type="entry name" value="AMINO-ACID CARRIER PROTEIN ALST"/>
    <property type="match status" value="1"/>
</dbReference>
<feature type="transmembrane region" description="Helical" evidence="9">
    <location>
        <begin position="321"/>
        <end position="344"/>
    </location>
</feature>
<keyword evidence="5 9" id="KW-0812">Transmembrane</keyword>
<dbReference type="Pfam" id="PF01235">
    <property type="entry name" value="Na_Ala_symp"/>
    <property type="match status" value="1"/>
</dbReference>
<evidence type="ECO:0000256" key="3">
    <source>
        <dbReference type="ARBA" id="ARBA00022448"/>
    </source>
</evidence>
<comment type="similarity">
    <text evidence="2 9">Belongs to the alanine or glycine:cation symporter (AGCS) (TC 2.A.25) family.</text>
</comment>
<feature type="transmembrane region" description="Helical" evidence="9">
    <location>
        <begin position="259"/>
        <end position="284"/>
    </location>
</feature>
<dbReference type="Proteomes" id="UP001243844">
    <property type="component" value="Unassembled WGS sequence"/>
</dbReference>
<evidence type="ECO:0000256" key="6">
    <source>
        <dbReference type="ARBA" id="ARBA00022847"/>
    </source>
</evidence>
<gene>
    <name evidence="10" type="ORF">RFH47_01445</name>
</gene>
<comment type="subcellular location">
    <subcellularLocation>
        <location evidence="9">Cell inner membrane</location>
        <topology evidence="9">Multi-pass membrane protein</topology>
    </subcellularLocation>
    <subcellularLocation>
        <location evidence="1">Cell membrane</location>
        <topology evidence="1">Multi-pass membrane protein</topology>
    </subcellularLocation>
</comment>
<evidence type="ECO:0000256" key="2">
    <source>
        <dbReference type="ARBA" id="ARBA00009261"/>
    </source>
</evidence>
<evidence type="ECO:0000256" key="4">
    <source>
        <dbReference type="ARBA" id="ARBA00022475"/>
    </source>
</evidence>
<comment type="caution">
    <text evidence="10">The sequence shown here is derived from an EMBL/GenBank/DDBJ whole genome shotgun (WGS) entry which is preliminary data.</text>
</comment>
<feature type="transmembrane region" description="Helical" evidence="9">
    <location>
        <begin position="20"/>
        <end position="48"/>
    </location>
</feature>
<feature type="transmembrane region" description="Helical" evidence="9">
    <location>
        <begin position="101"/>
        <end position="124"/>
    </location>
</feature>
<evidence type="ECO:0000313" key="11">
    <source>
        <dbReference type="Proteomes" id="UP001243844"/>
    </source>
</evidence>
<feature type="transmembrane region" description="Helical" evidence="9">
    <location>
        <begin position="190"/>
        <end position="217"/>
    </location>
</feature>
<dbReference type="NCBIfam" id="TIGR00835">
    <property type="entry name" value="agcS"/>
    <property type="match status" value="1"/>
</dbReference>
<keyword evidence="3 9" id="KW-0813">Transport</keyword>
<evidence type="ECO:0000256" key="1">
    <source>
        <dbReference type="ARBA" id="ARBA00004651"/>
    </source>
</evidence>
<evidence type="ECO:0000256" key="7">
    <source>
        <dbReference type="ARBA" id="ARBA00022989"/>
    </source>
</evidence>
<keyword evidence="7 9" id="KW-1133">Transmembrane helix</keyword>
<feature type="transmembrane region" description="Helical" evidence="9">
    <location>
        <begin position="151"/>
        <end position="170"/>
    </location>
</feature>
<dbReference type="PRINTS" id="PR00175">
    <property type="entry name" value="NAALASMPORT"/>
</dbReference>
<dbReference type="GO" id="GO:0005886">
    <property type="term" value="C:plasma membrane"/>
    <property type="evidence" value="ECO:0007669"/>
    <property type="project" value="UniProtKB-SubCell"/>
</dbReference>
<dbReference type="Gene3D" id="1.20.1740.10">
    <property type="entry name" value="Amino acid/polyamine transporter I"/>
    <property type="match status" value="1"/>
</dbReference>
<organism evidence="10 11">
    <name type="scientific">Acinetobacter rudis</name>
    <dbReference type="NCBI Taxonomy" id="632955"/>
    <lineage>
        <taxon>Bacteria</taxon>
        <taxon>Pseudomonadati</taxon>
        <taxon>Pseudomonadota</taxon>
        <taxon>Gammaproteobacteria</taxon>
        <taxon>Moraxellales</taxon>
        <taxon>Moraxellaceae</taxon>
        <taxon>Acinetobacter</taxon>
    </lineage>
</organism>
<dbReference type="PANTHER" id="PTHR30330">
    <property type="entry name" value="AGSS FAMILY TRANSPORTER, SODIUM-ALANINE"/>
    <property type="match status" value="1"/>
</dbReference>
<proteinExistence type="inferred from homology"/>
<evidence type="ECO:0000313" key="10">
    <source>
        <dbReference type="EMBL" id="MDQ8934412.1"/>
    </source>
</evidence>
<dbReference type="PROSITE" id="PS00873">
    <property type="entry name" value="NA_ALANINE_SYMP"/>
    <property type="match status" value="1"/>
</dbReference>
<dbReference type="InterPro" id="IPR001463">
    <property type="entry name" value="Na/Ala_symport"/>
</dbReference>
<evidence type="ECO:0000256" key="9">
    <source>
        <dbReference type="RuleBase" id="RU363064"/>
    </source>
</evidence>
<feature type="transmembrane region" description="Helical" evidence="9">
    <location>
        <begin position="434"/>
        <end position="457"/>
    </location>
</feature>
<feature type="transmembrane region" description="Helical" evidence="9">
    <location>
        <begin position="364"/>
        <end position="385"/>
    </location>
</feature>
<dbReference type="RefSeq" id="WP_308974040.1">
    <property type="nucleotide sequence ID" value="NZ_JAVIDL010000002.1"/>
</dbReference>
<evidence type="ECO:0000256" key="8">
    <source>
        <dbReference type="ARBA" id="ARBA00023136"/>
    </source>
</evidence>
<keyword evidence="4" id="KW-1003">Cell membrane</keyword>
<reference evidence="10" key="1">
    <citation type="submission" date="2023-08" db="EMBL/GenBank/DDBJ databases">
        <title>Emergence of clinically-relevant ST2 carbapenem-resistant Acinetobacter baumannii strains in hospital sewages in Zhejiang, East of China.</title>
        <authorList>
            <person name="Kaichao C."/>
            <person name="Zhang R."/>
        </authorList>
    </citation>
    <scope>NUCLEOTIDE SEQUENCE</scope>
    <source>
        <strain evidence="10">M-RB-37</strain>
    </source>
</reference>
<dbReference type="AlphaFoldDB" id="A0AAW8J5Q3"/>
<evidence type="ECO:0000256" key="5">
    <source>
        <dbReference type="ARBA" id="ARBA00022692"/>
    </source>
</evidence>
<name>A0AAW8J5Q3_9GAMM</name>
<feature type="transmembrane region" description="Helical" evidence="9">
    <location>
        <begin position="406"/>
        <end position="428"/>
    </location>
</feature>
<dbReference type="EMBL" id="JAVIDL010000002">
    <property type="protein sequence ID" value="MDQ8934412.1"/>
    <property type="molecule type" value="Genomic_DNA"/>
</dbReference>
<dbReference type="FunFam" id="1.20.1740.10:FF:000004">
    <property type="entry name" value="Sodium:alanine symporter family protein"/>
    <property type="match status" value="1"/>
</dbReference>
<accession>A0AAW8J5Q3</accession>
<keyword evidence="8 9" id="KW-0472">Membrane</keyword>
<feature type="transmembrane region" description="Helical" evidence="9">
    <location>
        <begin position="69"/>
        <end position="95"/>
    </location>
</feature>
<dbReference type="GO" id="GO:0005283">
    <property type="term" value="F:amino acid:sodium symporter activity"/>
    <property type="evidence" value="ECO:0007669"/>
    <property type="project" value="InterPro"/>
</dbReference>
<protein>
    <submittedName>
        <fullName evidence="10">Alanine/glycine:cation symporter family protein</fullName>
    </submittedName>
</protein>
<keyword evidence="9" id="KW-0997">Cell inner membrane</keyword>
<feature type="transmembrane region" description="Helical" evidence="9">
    <location>
        <begin position="229"/>
        <end position="253"/>
    </location>
</feature>